<evidence type="ECO:0000256" key="9">
    <source>
        <dbReference type="ARBA" id="ARBA00043982"/>
    </source>
</evidence>
<dbReference type="AlphaFoldDB" id="A0A8E2I4R6"/>
<keyword evidence="3 10" id="KW-1003">Cell membrane</keyword>
<evidence type="ECO:0000256" key="1">
    <source>
        <dbReference type="ARBA" id="ARBA00004162"/>
    </source>
</evidence>
<dbReference type="RefSeq" id="WP_078111011.1">
    <property type="nucleotide sequence ID" value="NZ_CP065424.1"/>
</dbReference>
<protein>
    <recommendedName>
        <fullName evidence="10">ComG operon protein 3</fullName>
    </recommendedName>
</protein>
<keyword evidence="7 10" id="KW-0472">Membrane</keyword>
<evidence type="ECO:0000313" key="13">
    <source>
        <dbReference type="Proteomes" id="UP000189761"/>
    </source>
</evidence>
<evidence type="ECO:0000256" key="8">
    <source>
        <dbReference type="ARBA" id="ARBA00023287"/>
    </source>
</evidence>
<dbReference type="GO" id="GO:0005886">
    <property type="term" value="C:plasma membrane"/>
    <property type="evidence" value="ECO:0007669"/>
    <property type="project" value="UniProtKB-SubCell"/>
</dbReference>
<dbReference type="NCBIfam" id="TIGR02532">
    <property type="entry name" value="IV_pilin_GFxxxE"/>
    <property type="match status" value="1"/>
</dbReference>
<evidence type="ECO:0000256" key="3">
    <source>
        <dbReference type="ARBA" id="ARBA00022475"/>
    </source>
</evidence>
<dbReference type="InterPro" id="IPR012902">
    <property type="entry name" value="N_methyl_site"/>
</dbReference>
<dbReference type="PANTHER" id="PTHR30093">
    <property type="entry name" value="GENERAL SECRETION PATHWAY PROTEIN G"/>
    <property type="match status" value="1"/>
</dbReference>
<keyword evidence="5 10" id="KW-0812">Transmembrane</keyword>
<evidence type="ECO:0000256" key="7">
    <source>
        <dbReference type="ARBA" id="ARBA00023136"/>
    </source>
</evidence>
<comment type="similarity">
    <text evidence="9 10">Belongs to the ComGC family.</text>
</comment>
<evidence type="ECO:0000256" key="4">
    <source>
        <dbReference type="ARBA" id="ARBA00022481"/>
    </source>
</evidence>
<feature type="chain" id="PRO_5035534769" description="ComG operon protein 3" evidence="11">
    <location>
        <begin position="10"/>
        <end position="107"/>
    </location>
</feature>
<evidence type="ECO:0000256" key="11">
    <source>
        <dbReference type="PIRSR" id="PIRSR029928-50"/>
    </source>
</evidence>
<feature type="modified residue" description="N-methylphenylalanine" evidence="11">
    <location>
        <position position="10"/>
    </location>
</feature>
<keyword evidence="10" id="KW-0813">Transport</keyword>
<proteinExistence type="inferred from homology"/>
<comment type="subcellular location">
    <subcellularLocation>
        <location evidence="1">Cell membrane</location>
        <topology evidence="1">Single-pass membrane protein</topology>
    </subcellularLocation>
    <subcellularLocation>
        <location evidence="2">Cell surface</location>
    </subcellularLocation>
</comment>
<dbReference type="Gene3D" id="3.30.700.10">
    <property type="entry name" value="Glycoprotein, Type 4 Pilin"/>
    <property type="match status" value="1"/>
</dbReference>
<dbReference type="GO" id="GO:0009986">
    <property type="term" value="C:cell surface"/>
    <property type="evidence" value="ECO:0007669"/>
    <property type="project" value="UniProtKB-SubCell"/>
</dbReference>
<comment type="function">
    <text evidence="10">Required for transformation and DNA binding.</text>
</comment>
<dbReference type="PANTHER" id="PTHR30093:SF2">
    <property type="entry name" value="TYPE II SECRETION SYSTEM PROTEIN H"/>
    <property type="match status" value="1"/>
</dbReference>
<evidence type="ECO:0000313" key="12">
    <source>
        <dbReference type="EMBL" id="OOP66671.1"/>
    </source>
</evidence>
<keyword evidence="8 10" id="KW-0178">Competence</keyword>
<comment type="caution">
    <text evidence="12">The sequence shown here is derived from an EMBL/GenBank/DDBJ whole genome shotgun (WGS) entry which is preliminary data.</text>
</comment>
<dbReference type="PIRSF" id="PIRSF029928">
    <property type="entry name" value="Late_competence_ComGC"/>
    <property type="match status" value="1"/>
</dbReference>
<keyword evidence="6 10" id="KW-1133">Transmembrane helix</keyword>
<comment type="subunit">
    <text evidence="10">Homodimer.</text>
</comment>
<dbReference type="SUPFAM" id="SSF54523">
    <property type="entry name" value="Pili subunits"/>
    <property type="match status" value="1"/>
</dbReference>
<dbReference type="PROSITE" id="PS00409">
    <property type="entry name" value="PROKAR_NTER_METHYL"/>
    <property type="match status" value="1"/>
</dbReference>
<dbReference type="GO" id="GO:0030420">
    <property type="term" value="P:establishment of competence for transformation"/>
    <property type="evidence" value="ECO:0007669"/>
    <property type="project" value="UniProtKB-UniRule"/>
</dbReference>
<evidence type="ECO:0000256" key="5">
    <source>
        <dbReference type="ARBA" id="ARBA00022692"/>
    </source>
</evidence>
<keyword evidence="13" id="KW-1185">Reference proteome</keyword>
<feature type="transmembrane region" description="Helical" evidence="10">
    <location>
        <begin position="12"/>
        <end position="30"/>
    </location>
</feature>
<evidence type="ECO:0000256" key="10">
    <source>
        <dbReference type="PIRNR" id="PIRNR029928"/>
    </source>
</evidence>
<name>A0A8E2I4R6_9BACI</name>
<dbReference type="InterPro" id="IPR045584">
    <property type="entry name" value="Pilin-like"/>
</dbReference>
<gene>
    <name evidence="12" type="ORF">BWZ43_19765</name>
</gene>
<dbReference type="InterPro" id="IPR016940">
    <property type="entry name" value="ComGC"/>
</dbReference>
<feature type="propeptide" id="PRO_5035534770" evidence="11">
    <location>
        <begin position="1"/>
        <end position="9"/>
    </location>
</feature>
<dbReference type="EMBL" id="MTLA01000277">
    <property type="protein sequence ID" value="OOP66671.1"/>
    <property type="molecule type" value="Genomic_DNA"/>
</dbReference>
<organism evidence="12 13">
    <name type="scientific">Heyndrickxia oleronia</name>
    <dbReference type="NCBI Taxonomy" id="38875"/>
    <lineage>
        <taxon>Bacteria</taxon>
        <taxon>Bacillati</taxon>
        <taxon>Bacillota</taxon>
        <taxon>Bacilli</taxon>
        <taxon>Bacillales</taxon>
        <taxon>Bacillaceae</taxon>
        <taxon>Heyndrickxia</taxon>
    </lineage>
</organism>
<accession>A0A8E2I4R6</accession>
<dbReference type="Proteomes" id="UP000189761">
    <property type="component" value="Unassembled WGS sequence"/>
</dbReference>
<dbReference type="Pfam" id="PF07963">
    <property type="entry name" value="N_methyl"/>
    <property type="match status" value="1"/>
</dbReference>
<evidence type="ECO:0000256" key="6">
    <source>
        <dbReference type="ARBA" id="ARBA00022989"/>
    </source>
</evidence>
<evidence type="ECO:0000256" key="2">
    <source>
        <dbReference type="ARBA" id="ARBA00004241"/>
    </source>
</evidence>
<reference evidence="12 13" key="1">
    <citation type="submission" date="2017-01" db="EMBL/GenBank/DDBJ databases">
        <title>Draft genome sequence of Bacillus oleronius.</title>
        <authorList>
            <person name="Allam M."/>
        </authorList>
    </citation>
    <scope>NUCLEOTIDE SEQUENCE [LARGE SCALE GENOMIC DNA]</scope>
    <source>
        <strain evidence="12 13">DSM 9356</strain>
    </source>
</reference>
<sequence>MKILKNKSGFTLIEMLVVLLIITVLIFVAIPNITKHSKSINNKGCEAFVQMVQGQVQAYEMEYKKFPNTIQELVNEGYLVEKKTKCPNGNEISINSEGKVIEVKDPS</sequence>
<dbReference type="NCBIfam" id="NF040999">
    <property type="entry name" value="pilin_ComGC"/>
    <property type="match status" value="1"/>
</dbReference>
<keyword evidence="4 11" id="KW-0488">Methylation</keyword>